<sequence length="534" mass="60522">MSLRRDEVESLILKGQHVVIYHDNVLRIPTAWLDAHPGGALSILHFVGRDATDEIDALHPTGTLDLIAKYSIGKHHEKYWVPFLPPVAAGWVRENGQWRREAAYISGDQPLLVEEQLSSSGLGPTAATITPAPTDLDLDVQARQSAAYKALHRRIIDAGLYKCPILTGYGPEFVRYTLFGVISAYAYYHSWLITSAFFLGLMWHQLMFFAHDLGHMGLTGDWTFDRLVSTFIADWIGGLSIGWWVDNHNIHHSEFYFHSVLPHLYCHAVVTNHVNHDPDIQHLPFFAISPAFFNNLYSTYYKRTMPLDAPAKIFLTLQHKLFYIVMMFARLNLYRLSYAHLYFRAFDTRRARGHGWAWGLEVAGIVFFWTWFGSLLVGCGTWRKALLYVLVSHATTSPLHVQIVLSHFSMSTADLGPTESFPHRQLRTTSDVICDESIEFIHGGLHLQVTHHLFPRLPRHNLRKASEMVKKFAQEQGLTYAEFGFVSGNKEVVGLLKHVGGLVNQVKIVAEVADAEAKEAVDKKIKGQEEKKVG</sequence>
<evidence type="ECO:0000256" key="14">
    <source>
        <dbReference type="ARBA" id="ARBA00023098"/>
    </source>
</evidence>
<dbReference type="InterPro" id="IPR001199">
    <property type="entry name" value="Cyt_B5-like_heme/steroid-bd"/>
</dbReference>
<dbReference type="Gene3D" id="3.10.120.10">
    <property type="entry name" value="Cytochrome b5-like heme/steroid binding domain"/>
    <property type="match status" value="1"/>
</dbReference>
<keyword evidence="12" id="KW-0560">Oxidoreductase</keyword>
<protein>
    <recommendedName>
        <fullName evidence="6">Delta 8-(E)-sphingolipid desaturase</fullName>
        <ecNumber evidence="5">1.14.19.18</ecNumber>
    </recommendedName>
</protein>
<dbReference type="PIRSF" id="PIRSF015921">
    <property type="entry name" value="FA_sphinglp_des"/>
    <property type="match status" value="1"/>
</dbReference>
<evidence type="ECO:0000256" key="5">
    <source>
        <dbReference type="ARBA" id="ARBA00012019"/>
    </source>
</evidence>
<organism evidence="18 19">
    <name type="scientific">Armillaria solidipes</name>
    <dbReference type="NCBI Taxonomy" id="1076256"/>
    <lineage>
        <taxon>Eukaryota</taxon>
        <taxon>Fungi</taxon>
        <taxon>Dikarya</taxon>
        <taxon>Basidiomycota</taxon>
        <taxon>Agaricomycotina</taxon>
        <taxon>Agaricomycetes</taxon>
        <taxon>Agaricomycetidae</taxon>
        <taxon>Agaricales</taxon>
        <taxon>Marasmiineae</taxon>
        <taxon>Physalacriaceae</taxon>
        <taxon>Armillaria</taxon>
    </lineage>
</organism>
<keyword evidence="7" id="KW-0349">Heme</keyword>
<keyword evidence="15 16" id="KW-0472">Membrane</keyword>
<dbReference type="InterPro" id="IPR005804">
    <property type="entry name" value="FA_desaturase_dom"/>
</dbReference>
<keyword evidence="9" id="KW-0479">Metal-binding</keyword>
<evidence type="ECO:0000256" key="8">
    <source>
        <dbReference type="ARBA" id="ARBA00022692"/>
    </source>
</evidence>
<evidence type="ECO:0000256" key="1">
    <source>
        <dbReference type="ARBA" id="ARBA00004141"/>
    </source>
</evidence>
<evidence type="ECO:0000256" key="13">
    <source>
        <dbReference type="ARBA" id="ARBA00023004"/>
    </source>
</evidence>
<evidence type="ECO:0000256" key="10">
    <source>
        <dbReference type="ARBA" id="ARBA00022919"/>
    </source>
</evidence>
<feature type="transmembrane region" description="Helical" evidence="16">
    <location>
        <begin position="355"/>
        <end position="377"/>
    </location>
</feature>
<dbReference type="GO" id="GO:0046872">
    <property type="term" value="F:metal ion binding"/>
    <property type="evidence" value="ECO:0007669"/>
    <property type="project" value="UniProtKB-KW"/>
</dbReference>
<dbReference type="STRING" id="1076256.A0A2H3CGF8"/>
<keyword evidence="14" id="KW-0443">Lipid metabolism</keyword>
<dbReference type="GO" id="GO:0006665">
    <property type="term" value="P:sphingolipid metabolic process"/>
    <property type="evidence" value="ECO:0007669"/>
    <property type="project" value="UniProtKB-UniPathway"/>
</dbReference>
<dbReference type="GO" id="GO:0016020">
    <property type="term" value="C:membrane"/>
    <property type="evidence" value="ECO:0007669"/>
    <property type="project" value="UniProtKB-SubCell"/>
</dbReference>
<gene>
    <name evidence="18" type="ORF">ARMSODRAFT_1079498</name>
</gene>
<feature type="transmembrane region" description="Helical" evidence="16">
    <location>
        <begin position="185"/>
        <end position="206"/>
    </location>
</feature>
<keyword evidence="8 16" id="KW-0812">Transmembrane</keyword>
<evidence type="ECO:0000313" key="18">
    <source>
        <dbReference type="EMBL" id="PBK77488.1"/>
    </source>
</evidence>
<comment type="similarity">
    <text evidence="4">Belongs to the fatty acid desaturase type 1 family.</text>
</comment>
<evidence type="ECO:0000313" key="19">
    <source>
        <dbReference type="Proteomes" id="UP000218334"/>
    </source>
</evidence>
<dbReference type="SMART" id="SM01117">
    <property type="entry name" value="Cyt-b5"/>
    <property type="match status" value="1"/>
</dbReference>
<evidence type="ECO:0000256" key="9">
    <source>
        <dbReference type="ARBA" id="ARBA00022723"/>
    </source>
</evidence>
<dbReference type="PANTHER" id="PTHR19353">
    <property type="entry name" value="FATTY ACID DESATURASE 2"/>
    <property type="match status" value="1"/>
</dbReference>
<dbReference type="CDD" id="cd03506">
    <property type="entry name" value="Delta6-FADS-like"/>
    <property type="match status" value="1"/>
</dbReference>
<keyword evidence="19" id="KW-1185">Reference proteome</keyword>
<dbReference type="AlphaFoldDB" id="A0A2H3CGF8"/>
<comment type="pathway">
    <text evidence="2">Lipid metabolism; sphingolipid metabolism.</text>
</comment>
<dbReference type="Proteomes" id="UP000218334">
    <property type="component" value="Unassembled WGS sequence"/>
</dbReference>
<accession>A0A2H3CGF8</accession>
<proteinExistence type="inferred from homology"/>
<evidence type="ECO:0000256" key="16">
    <source>
        <dbReference type="SAM" id="Phobius"/>
    </source>
</evidence>
<comment type="subcellular location">
    <subcellularLocation>
        <location evidence="1">Membrane</location>
        <topology evidence="1">Multi-pass membrane protein</topology>
    </subcellularLocation>
</comment>
<dbReference type="PROSITE" id="PS50255">
    <property type="entry name" value="CYTOCHROME_B5_2"/>
    <property type="match status" value="1"/>
</dbReference>
<feature type="transmembrane region" description="Helical" evidence="16">
    <location>
        <begin position="321"/>
        <end position="343"/>
    </location>
</feature>
<evidence type="ECO:0000256" key="15">
    <source>
        <dbReference type="ARBA" id="ARBA00023136"/>
    </source>
</evidence>
<feature type="transmembrane region" description="Helical" evidence="16">
    <location>
        <begin position="226"/>
        <end position="245"/>
    </location>
</feature>
<dbReference type="PANTHER" id="PTHR19353:SF30">
    <property type="entry name" value="DELTA 8-(E)-SPHINGOLIPID DESATURASE"/>
    <property type="match status" value="1"/>
</dbReference>
<dbReference type="Pfam" id="PF00173">
    <property type="entry name" value="Cyt-b5"/>
    <property type="match status" value="1"/>
</dbReference>
<evidence type="ECO:0000256" key="3">
    <source>
        <dbReference type="ARBA" id="ARBA00004991"/>
    </source>
</evidence>
<dbReference type="InterPro" id="IPR012171">
    <property type="entry name" value="Fatty_acid_desaturase"/>
</dbReference>
<evidence type="ECO:0000256" key="2">
    <source>
        <dbReference type="ARBA" id="ARBA00004760"/>
    </source>
</evidence>
<dbReference type="InterPro" id="IPR036400">
    <property type="entry name" value="Cyt_B5-like_heme/steroid_sf"/>
</dbReference>
<evidence type="ECO:0000256" key="12">
    <source>
        <dbReference type="ARBA" id="ARBA00023002"/>
    </source>
</evidence>
<keyword evidence="11 16" id="KW-1133">Transmembrane helix</keyword>
<evidence type="ECO:0000259" key="17">
    <source>
        <dbReference type="PROSITE" id="PS50255"/>
    </source>
</evidence>
<dbReference type="UniPathway" id="UPA00222"/>
<dbReference type="Pfam" id="PF00487">
    <property type="entry name" value="FA_desaturase"/>
    <property type="match status" value="1"/>
</dbReference>
<evidence type="ECO:0000256" key="11">
    <source>
        <dbReference type="ARBA" id="ARBA00022989"/>
    </source>
</evidence>
<dbReference type="GO" id="GO:0016717">
    <property type="term" value="F:oxidoreductase activity, acting on paired donors, with oxidation of a pair of donors resulting in the reduction of molecular oxygen to two molecules of water"/>
    <property type="evidence" value="ECO:0007669"/>
    <property type="project" value="TreeGrafter"/>
</dbReference>
<feature type="domain" description="Cytochrome b5 heme-binding" evidence="17">
    <location>
        <begin position="30"/>
        <end position="76"/>
    </location>
</feature>
<comment type="pathway">
    <text evidence="3">Sphingolipid metabolism.</text>
</comment>
<dbReference type="SUPFAM" id="SSF55856">
    <property type="entry name" value="Cytochrome b5-like heme/steroid binding domain"/>
    <property type="match status" value="1"/>
</dbReference>
<evidence type="ECO:0000256" key="7">
    <source>
        <dbReference type="ARBA" id="ARBA00022617"/>
    </source>
</evidence>
<evidence type="ECO:0000256" key="4">
    <source>
        <dbReference type="ARBA" id="ARBA00009295"/>
    </source>
</evidence>
<reference evidence="19" key="1">
    <citation type="journal article" date="2017" name="Nat. Ecol. Evol.">
        <title>Genome expansion and lineage-specific genetic innovations in the forest pathogenic fungi Armillaria.</title>
        <authorList>
            <person name="Sipos G."/>
            <person name="Prasanna A.N."/>
            <person name="Walter M.C."/>
            <person name="O'Connor E."/>
            <person name="Balint B."/>
            <person name="Krizsan K."/>
            <person name="Kiss B."/>
            <person name="Hess J."/>
            <person name="Varga T."/>
            <person name="Slot J."/>
            <person name="Riley R."/>
            <person name="Boka B."/>
            <person name="Rigling D."/>
            <person name="Barry K."/>
            <person name="Lee J."/>
            <person name="Mihaltcheva S."/>
            <person name="LaButti K."/>
            <person name="Lipzen A."/>
            <person name="Waldron R."/>
            <person name="Moloney N.M."/>
            <person name="Sperisen C."/>
            <person name="Kredics L."/>
            <person name="Vagvoelgyi C."/>
            <person name="Patrignani A."/>
            <person name="Fitzpatrick D."/>
            <person name="Nagy I."/>
            <person name="Doyle S."/>
            <person name="Anderson J.B."/>
            <person name="Grigoriev I.V."/>
            <person name="Gueldener U."/>
            <person name="Muensterkoetter M."/>
            <person name="Nagy L.G."/>
        </authorList>
    </citation>
    <scope>NUCLEOTIDE SEQUENCE [LARGE SCALE GENOMIC DNA]</scope>
    <source>
        <strain evidence="19">28-4</strain>
    </source>
</reference>
<dbReference type="EMBL" id="KZ293416">
    <property type="protein sequence ID" value="PBK77488.1"/>
    <property type="molecule type" value="Genomic_DNA"/>
</dbReference>
<keyword evidence="13" id="KW-0408">Iron</keyword>
<evidence type="ECO:0000256" key="6">
    <source>
        <dbReference type="ARBA" id="ARBA00016939"/>
    </source>
</evidence>
<keyword evidence="10" id="KW-0746">Sphingolipid metabolism</keyword>
<name>A0A2H3CGF8_9AGAR</name>
<dbReference type="EC" id="1.14.19.18" evidence="5"/>